<name>A0ABT5I6N4_VOGIN</name>
<dbReference type="EMBL" id="JAQQKY010000008">
    <property type="protein sequence ID" value="MDC7691837.1"/>
    <property type="molecule type" value="Genomic_DNA"/>
</dbReference>
<gene>
    <name evidence="1" type="ORF">PQU93_13760</name>
</gene>
<sequence length="55" mass="5969">MARLPDFDSAVPLLNAQQNRNGSNIFTRSGMSSACEFGGCIQVGMIGAIYRSRCR</sequence>
<comment type="caution">
    <text evidence="1">The sequence shown here is derived from an EMBL/GenBank/DDBJ whole genome shotgun (WGS) entry which is preliminary data.</text>
</comment>
<proteinExistence type="predicted"/>
<evidence type="ECO:0000313" key="2">
    <source>
        <dbReference type="Proteomes" id="UP001221566"/>
    </source>
</evidence>
<dbReference type="Proteomes" id="UP001221566">
    <property type="component" value="Unassembled WGS sequence"/>
</dbReference>
<accession>A0ABT5I6N4</accession>
<protein>
    <submittedName>
        <fullName evidence="1">Uncharacterized protein</fullName>
    </submittedName>
</protein>
<organism evidence="1 2">
    <name type="scientific">Vogesella indigofera</name>
    <name type="common">Pseudomonas indigofera</name>
    <dbReference type="NCBI Taxonomy" id="45465"/>
    <lineage>
        <taxon>Bacteria</taxon>
        <taxon>Pseudomonadati</taxon>
        <taxon>Pseudomonadota</taxon>
        <taxon>Betaproteobacteria</taxon>
        <taxon>Neisseriales</taxon>
        <taxon>Chromobacteriaceae</taxon>
        <taxon>Vogesella</taxon>
    </lineage>
</organism>
<evidence type="ECO:0000313" key="1">
    <source>
        <dbReference type="EMBL" id="MDC7691837.1"/>
    </source>
</evidence>
<dbReference type="RefSeq" id="WP_272803676.1">
    <property type="nucleotide sequence ID" value="NZ_JAQQKY010000008.1"/>
</dbReference>
<reference evidence="1 2" key="1">
    <citation type="submission" date="2023-01" db="EMBL/GenBank/DDBJ databases">
        <title>Novel species of the genus Vogesella isolated from rivers.</title>
        <authorList>
            <person name="Lu H."/>
        </authorList>
    </citation>
    <scope>NUCLEOTIDE SEQUENCE [LARGE SCALE GENOMIC DNA]</scope>
    <source>
        <strain evidence="1 2">SH7W</strain>
    </source>
</reference>
<keyword evidence="2" id="KW-1185">Reference proteome</keyword>